<dbReference type="AlphaFoldDB" id="A0A839JYL2"/>
<comment type="caution">
    <text evidence="2">The sequence shown here is derived from an EMBL/GenBank/DDBJ whole genome shotgun (WGS) entry which is preliminary data.</text>
</comment>
<dbReference type="RefSeq" id="WP_228352043.1">
    <property type="nucleotide sequence ID" value="NZ_JACEGA010000001.1"/>
</dbReference>
<accession>A0A839JYL2</accession>
<dbReference type="EMBL" id="JACEGA010000001">
    <property type="protein sequence ID" value="MBB2182318.1"/>
    <property type="molecule type" value="Genomic_DNA"/>
</dbReference>
<proteinExistence type="predicted"/>
<evidence type="ECO:0000256" key="1">
    <source>
        <dbReference type="SAM" id="MobiDB-lite"/>
    </source>
</evidence>
<keyword evidence="3" id="KW-1185">Reference proteome</keyword>
<feature type="region of interest" description="Disordered" evidence="1">
    <location>
        <begin position="67"/>
        <end position="88"/>
    </location>
</feature>
<name>A0A839JYL2_9FIRM</name>
<feature type="compositionally biased region" description="Basic and acidic residues" evidence="1">
    <location>
        <begin position="256"/>
        <end position="270"/>
    </location>
</feature>
<dbReference type="Proteomes" id="UP000574276">
    <property type="component" value="Unassembled WGS sequence"/>
</dbReference>
<sequence length="288" mass="32567">MKLKYKKIILFTTMSTMGIGLLTLSITQDKPKAKESVNGAPRVEASLLSDTSSTSVDEVYETTAVASPTEMPSATITPEPTEAPTPTPLPVYEIEKEGYPEIEELFKKYYVAKNNCDVDQLKSILSNPTKVESQEQLQKKTEYIDEYQKIKPYVKKGAQKGTYIVYVYHEIKFTSVNTPAPSLSKFYVITDARGDLKIFSGEMDEELKAYYDARNTDEDVVEIINMTNKKSEEAKEKDEDLLNFWKSIEKLTNNNKKSDTDTKNEMKDSSEAQDTSATDNQEETTSEE</sequence>
<protein>
    <submittedName>
        <fullName evidence="2">Uncharacterized protein</fullName>
    </submittedName>
</protein>
<feature type="region of interest" description="Disordered" evidence="1">
    <location>
        <begin position="253"/>
        <end position="288"/>
    </location>
</feature>
<gene>
    <name evidence="2" type="ORF">H0486_05450</name>
</gene>
<evidence type="ECO:0000313" key="2">
    <source>
        <dbReference type="EMBL" id="MBB2182318.1"/>
    </source>
</evidence>
<reference evidence="2 3" key="1">
    <citation type="submission" date="2020-07" db="EMBL/GenBank/DDBJ databases">
        <title>Characterization and genome sequencing of isolate MD1, a novel member within the family Lachnospiraceae.</title>
        <authorList>
            <person name="Rettenmaier R."/>
            <person name="Di Bello L."/>
            <person name="Zinser C."/>
            <person name="Scheitz K."/>
            <person name="Liebl W."/>
            <person name="Zverlov V."/>
        </authorList>
    </citation>
    <scope>NUCLEOTIDE SEQUENCE [LARGE SCALE GENOMIC DNA]</scope>
    <source>
        <strain evidence="2 3">MD1</strain>
    </source>
</reference>
<organism evidence="2 3">
    <name type="scientific">Variimorphobacter saccharofermentans</name>
    <dbReference type="NCBI Taxonomy" id="2755051"/>
    <lineage>
        <taxon>Bacteria</taxon>
        <taxon>Bacillati</taxon>
        <taxon>Bacillota</taxon>
        <taxon>Clostridia</taxon>
        <taxon>Lachnospirales</taxon>
        <taxon>Lachnospiraceae</taxon>
        <taxon>Variimorphobacter</taxon>
    </lineage>
</organism>
<evidence type="ECO:0000313" key="3">
    <source>
        <dbReference type="Proteomes" id="UP000574276"/>
    </source>
</evidence>